<dbReference type="GO" id="GO:0017168">
    <property type="term" value="F:5-oxoprolinase (ATP-hydrolyzing) activity"/>
    <property type="evidence" value="ECO:0007669"/>
    <property type="project" value="UniProtKB-EC"/>
</dbReference>
<keyword evidence="6" id="KW-1185">Reference proteome</keyword>
<dbReference type="SUPFAM" id="SSF160467">
    <property type="entry name" value="PH0987 N-terminal domain-like"/>
    <property type="match status" value="1"/>
</dbReference>
<organism evidence="5 6">
    <name type="scientific">Paenibacillus mendelii</name>
    <dbReference type="NCBI Taxonomy" id="206163"/>
    <lineage>
        <taxon>Bacteria</taxon>
        <taxon>Bacillati</taxon>
        <taxon>Bacillota</taxon>
        <taxon>Bacilli</taxon>
        <taxon>Bacillales</taxon>
        <taxon>Paenibacillaceae</taxon>
        <taxon>Paenibacillus</taxon>
    </lineage>
</organism>
<dbReference type="Pfam" id="PF02682">
    <property type="entry name" value="CT_C_D"/>
    <property type="match status" value="1"/>
</dbReference>
<name>A0ABV6J8P9_9BACL</name>
<dbReference type="Gene3D" id="2.40.100.10">
    <property type="entry name" value="Cyclophilin-like"/>
    <property type="match status" value="1"/>
</dbReference>
<accession>A0ABV6J8P9</accession>
<gene>
    <name evidence="5" type="primary">pxpB</name>
    <name evidence="5" type="ORF">ACFFJ8_12910</name>
</gene>
<evidence type="ECO:0000256" key="2">
    <source>
        <dbReference type="ARBA" id="ARBA00022801"/>
    </source>
</evidence>
<dbReference type="SUPFAM" id="SSF50891">
    <property type="entry name" value="Cyclophilin-like"/>
    <property type="match status" value="1"/>
</dbReference>
<sequence length="268" mass="29247">MPPQIAIEPLGDRALVVKRVEVSDHSDTKAMADMAELLRAAEASWLIDIIPAMDTLTVVYDPLAILQRVSDGLMVSNAGEAIAEDRRTMRRSGAEAGIGDGWGSPYVAAELEIRRLLAAAAGNRTLKPRTVEVPVHYGGIDGPDLQQAAKRSGLSEEAFIELHTSVEYEVAMIGFMPGFPYLTGLPRELFQPRLISPRHRVPAGSVGIGGGQTGVYPLETPGGWRLIGRTQVRLFDPARNEPSLLRAGDKLRFVRIDRRDLEAEEDMS</sequence>
<dbReference type="PANTHER" id="PTHR34698:SF2">
    <property type="entry name" value="5-OXOPROLINASE SUBUNIT B"/>
    <property type="match status" value="1"/>
</dbReference>
<comment type="caution">
    <text evidence="5">The sequence shown here is derived from an EMBL/GenBank/DDBJ whole genome shotgun (WGS) entry which is preliminary data.</text>
</comment>
<dbReference type="EC" id="3.5.2.9" evidence="5"/>
<evidence type="ECO:0000259" key="4">
    <source>
        <dbReference type="SMART" id="SM00796"/>
    </source>
</evidence>
<keyword evidence="1" id="KW-0547">Nucleotide-binding</keyword>
<dbReference type="InterPro" id="IPR003833">
    <property type="entry name" value="CT_C_D"/>
</dbReference>
<dbReference type="RefSeq" id="WP_204819374.1">
    <property type="nucleotide sequence ID" value="NZ_JANHOF010000003.1"/>
</dbReference>
<dbReference type="InterPro" id="IPR029000">
    <property type="entry name" value="Cyclophilin-like_dom_sf"/>
</dbReference>
<keyword evidence="3" id="KW-0067">ATP-binding</keyword>
<reference evidence="5 6" key="1">
    <citation type="submission" date="2024-09" db="EMBL/GenBank/DDBJ databases">
        <authorList>
            <person name="Sun Q."/>
            <person name="Mori K."/>
        </authorList>
    </citation>
    <scope>NUCLEOTIDE SEQUENCE [LARGE SCALE GENOMIC DNA]</scope>
    <source>
        <strain evidence="5 6">CCM 4839</strain>
    </source>
</reference>
<evidence type="ECO:0000313" key="6">
    <source>
        <dbReference type="Proteomes" id="UP001589818"/>
    </source>
</evidence>
<dbReference type="Proteomes" id="UP001589818">
    <property type="component" value="Unassembled WGS sequence"/>
</dbReference>
<proteinExistence type="predicted"/>
<dbReference type="InterPro" id="IPR010016">
    <property type="entry name" value="PxpB"/>
</dbReference>
<dbReference type="NCBIfam" id="TIGR00370">
    <property type="entry name" value="5-oxoprolinase subunit PxpB"/>
    <property type="match status" value="1"/>
</dbReference>
<dbReference type="Gene3D" id="3.30.1360.40">
    <property type="match status" value="1"/>
</dbReference>
<keyword evidence="2 5" id="KW-0378">Hydrolase</keyword>
<evidence type="ECO:0000256" key="3">
    <source>
        <dbReference type="ARBA" id="ARBA00022840"/>
    </source>
</evidence>
<evidence type="ECO:0000313" key="5">
    <source>
        <dbReference type="EMBL" id="MFC0392265.1"/>
    </source>
</evidence>
<dbReference type="SMART" id="SM00796">
    <property type="entry name" value="AHS1"/>
    <property type="match status" value="1"/>
</dbReference>
<dbReference type="PANTHER" id="PTHR34698">
    <property type="entry name" value="5-OXOPROLINASE SUBUNIT B"/>
    <property type="match status" value="1"/>
</dbReference>
<evidence type="ECO:0000256" key="1">
    <source>
        <dbReference type="ARBA" id="ARBA00022741"/>
    </source>
</evidence>
<dbReference type="EMBL" id="JBHLVF010000017">
    <property type="protein sequence ID" value="MFC0392265.1"/>
    <property type="molecule type" value="Genomic_DNA"/>
</dbReference>
<feature type="domain" description="Carboxyltransferase" evidence="4">
    <location>
        <begin position="5"/>
        <end position="245"/>
    </location>
</feature>
<protein>
    <submittedName>
        <fullName evidence="5">5-oxoprolinase subunit PxpB</fullName>
        <ecNumber evidence="5">3.5.2.9</ecNumber>
    </submittedName>
</protein>